<dbReference type="Proteomes" id="UP000254866">
    <property type="component" value="Unassembled WGS sequence"/>
</dbReference>
<dbReference type="InterPro" id="IPR047655">
    <property type="entry name" value="Transpos_IS630-like"/>
</dbReference>
<sequence length="335" mass="38825">MAPTLPKWKTDKIDQLLSAGASHRDFRAIAAEYKTTYKTICERYRRLEASKVIGNTLARPRGPTPVINHEIQMFLVDILEREPNLYLDEMADYIYAEFEIKVTITQVSRAVKRLKQTNKLIPVSAGQRNRELVLAYQRRMVFWDPRRICFVDESAYNERTASRRREWAPYGAPANIKRLLTRSDRWSILPAYTIDGYMEQIIYQGSITTEIFENWLANLVLPKCVARGINILIMDNASIHRNERVKELCTAWGVQLECLPPYCPFLNPMEESFADIKNYLRKNWKWSEQGYEDFEGALIEALKSVGRGPEAAKRARGYFRHSGYEGVPTSPSERS</sequence>
<dbReference type="InterPro" id="IPR038717">
    <property type="entry name" value="Tc1-like_DDE_dom"/>
</dbReference>
<name>A0A370U354_9HELO</name>
<dbReference type="InterPro" id="IPR036397">
    <property type="entry name" value="RNaseH_sf"/>
</dbReference>
<feature type="domain" description="Tc1-like transposase DDE" evidence="1">
    <location>
        <begin position="147"/>
        <end position="288"/>
    </location>
</feature>
<comment type="caution">
    <text evidence="2">The sequence shown here is derived from an EMBL/GenBank/DDBJ whole genome shotgun (WGS) entry which is preliminary data.</text>
</comment>
<dbReference type="STRING" id="2656787.A0A370U354"/>
<dbReference type="PANTHER" id="PTHR46564">
    <property type="entry name" value="TRANSPOSASE"/>
    <property type="match status" value="1"/>
</dbReference>
<accession>A0A370U354</accession>
<dbReference type="InterPro" id="IPR012337">
    <property type="entry name" value="RNaseH-like_sf"/>
</dbReference>
<dbReference type="NCBIfam" id="NF033545">
    <property type="entry name" value="transpos_IS630"/>
    <property type="match status" value="1"/>
</dbReference>
<dbReference type="Gene3D" id="3.30.420.10">
    <property type="entry name" value="Ribonuclease H-like superfamily/Ribonuclease H"/>
    <property type="match status" value="1"/>
</dbReference>
<reference evidence="2 3" key="1">
    <citation type="journal article" date="2018" name="IMA Fungus">
        <title>IMA Genome-F 9: Draft genome sequence of Annulohypoxylon stygium, Aspergillus mulundensis, Berkeleyomyces basicola (syn. Thielaviopsis basicola), Ceratocystis smalleyi, two Cercospora beticola strains, Coleophoma cylindrospora, Fusarium fracticaudum, Phialophora cf. hyalina, and Morchella septimelata.</title>
        <authorList>
            <person name="Wingfield B.D."/>
            <person name="Bills G.F."/>
            <person name="Dong Y."/>
            <person name="Huang W."/>
            <person name="Nel W.J."/>
            <person name="Swalarsk-Parry B.S."/>
            <person name="Vaghefi N."/>
            <person name="Wilken P.M."/>
            <person name="An Z."/>
            <person name="de Beer Z.W."/>
            <person name="De Vos L."/>
            <person name="Chen L."/>
            <person name="Duong T.A."/>
            <person name="Gao Y."/>
            <person name="Hammerbacher A."/>
            <person name="Kikkert J.R."/>
            <person name="Li Y."/>
            <person name="Li H."/>
            <person name="Li K."/>
            <person name="Li Q."/>
            <person name="Liu X."/>
            <person name="Ma X."/>
            <person name="Naidoo K."/>
            <person name="Pethybridge S.J."/>
            <person name="Sun J."/>
            <person name="Steenkamp E.T."/>
            <person name="van der Nest M.A."/>
            <person name="van Wyk S."/>
            <person name="Wingfield M.J."/>
            <person name="Xiong C."/>
            <person name="Yue Q."/>
            <person name="Zhang X."/>
        </authorList>
    </citation>
    <scope>NUCLEOTIDE SEQUENCE [LARGE SCALE GENOMIC DNA]</scope>
    <source>
        <strain evidence="2 3">BP 5553</strain>
    </source>
</reference>
<organism evidence="2 3">
    <name type="scientific">Venustampulla echinocandica</name>
    <dbReference type="NCBI Taxonomy" id="2656787"/>
    <lineage>
        <taxon>Eukaryota</taxon>
        <taxon>Fungi</taxon>
        <taxon>Dikarya</taxon>
        <taxon>Ascomycota</taxon>
        <taxon>Pezizomycotina</taxon>
        <taxon>Leotiomycetes</taxon>
        <taxon>Helotiales</taxon>
        <taxon>Pleuroascaceae</taxon>
        <taxon>Venustampulla</taxon>
    </lineage>
</organism>
<evidence type="ECO:0000313" key="2">
    <source>
        <dbReference type="EMBL" id="RDL42209.1"/>
    </source>
</evidence>
<dbReference type="AlphaFoldDB" id="A0A370U354"/>
<dbReference type="RefSeq" id="XP_031874865.1">
    <property type="nucleotide sequence ID" value="XM_032010811.1"/>
</dbReference>
<dbReference type="GO" id="GO:0003676">
    <property type="term" value="F:nucleic acid binding"/>
    <property type="evidence" value="ECO:0007669"/>
    <property type="project" value="InterPro"/>
</dbReference>
<dbReference type="OrthoDB" id="3504114at2759"/>
<gene>
    <name evidence="2" type="ORF">BP5553_02188</name>
</gene>
<dbReference type="Pfam" id="PF13358">
    <property type="entry name" value="DDE_3"/>
    <property type="match status" value="1"/>
</dbReference>
<dbReference type="InterPro" id="IPR009057">
    <property type="entry name" value="Homeodomain-like_sf"/>
</dbReference>
<dbReference type="SUPFAM" id="SSF46689">
    <property type="entry name" value="Homeodomain-like"/>
    <property type="match status" value="1"/>
</dbReference>
<evidence type="ECO:0000259" key="1">
    <source>
        <dbReference type="Pfam" id="PF13358"/>
    </source>
</evidence>
<protein>
    <recommendedName>
        <fullName evidence="1">Tc1-like transposase DDE domain-containing protein</fullName>
    </recommendedName>
</protein>
<keyword evidence="3" id="KW-1185">Reference proteome</keyword>
<dbReference type="SUPFAM" id="SSF53098">
    <property type="entry name" value="Ribonuclease H-like"/>
    <property type="match status" value="1"/>
</dbReference>
<dbReference type="PANTHER" id="PTHR46564:SF1">
    <property type="entry name" value="TRANSPOSASE"/>
    <property type="match status" value="1"/>
</dbReference>
<dbReference type="EMBL" id="NPIC01000001">
    <property type="protein sequence ID" value="RDL42209.1"/>
    <property type="molecule type" value="Genomic_DNA"/>
</dbReference>
<dbReference type="GeneID" id="43595037"/>
<proteinExistence type="predicted"/>
<evidence type="ECO:0000313" key="3">
    <source>
        <dbReference type="Proteomes" id="UP000254866"/>
    </source>
</evidence>